<reference evidence="1" key="2">
    <citation type="submission" date="2020-11" db="EMBL/GenBank/DDBJ databases">
        <authorList>
            <person name="McCartney M.A."/>
            <person name="Auch B."/>
            <person name="Kono T."/>
            <person name="Mallez S."/>
            <person name="Becker A."/>
            <person name="Gohl D.M."/>
            <person name="Silverstein K.A.T."/>
            <person name="Koren S."/>
            <person name="Bechman K.B."/>
            <person name="Herman A."/>
            <person name="Abrahante J.E."/>
            <person name="Garbe J."/>
        </authorList>
    </citation>
    <scope>NUCLEOTIDE SEQUENCE</scope>
    <source>
        <strain evidence="1">Duluth1</strain>
        <tissue evidence="1">Whole animal</tissue>
    </source>
</reference>
<dbReference type="EMBL" id="JAIWYP010000003">
    <property type="protein sequence ID" value="KAH3846822.1"/>
    <property type="molecule type" value="Genomic_DNA"/>
</dbReference>
<evidence type="ECO:0000313" key="2">
    <source>
        <dbReference type="Proteomes" id="UP000828390"/>
    </source>
</evidence>
<dbReference type="AlphaFoldDB" id="A0A9D4KX71"/>
<accession>A0A9D4KX71</accession>
<reference evidence="1" key="1">
    <citation type="journal article" date="2019" name="bioRxiv">
        <title>The Genome of the Zebra Mussel, Dreissena polymorpha: A Resource for Invasive Species Research.</title>
        <authorList>
            <person name="McCartney M.A."/>
            <person name="Auch B."/>
            <person name="Kono T."/>
            <person name="Mallez S."/>
            <person name="Zhang Y."/>
            <person name="Obille A."/>
            <person name="Becker A."/>
            <person name="Abrahante J.E."/>
            <person name="Garbe J."/>
            <person name="Badalamenti J.P."/>
            <person name="Herman A."/>
            <person name="Mangelson H."/>
            <person name="Liachko I."/>
            <person name="Sullivan S."/>
            <person name="Sone E.D."/>
            <person name="Koren S."/>
            <person name="Silverstein K.A.T."/>
            <person name="Beckman K.B."/>
            <person name="Gohl D.M."/>
        </authorList>
    </citation>
    <scope>NUCLEOTIDE SEQUENCE</scope>
    <source>
        <strain evidence="1">Duluth1</strain>
        <tissue evidence="1">Whole animal</tissue>
    </source>
</reference>
<dbReference type="Proteomes" id="UP000828390">
    <property type="component" value="Unassembled WGS sequence"/>
</dbReference>
<name>A0A9D4KX71_DREPO</name>
<proteinExistence type="predicted"/>
<sequence length="55" mass="6581">MRQDDDESATIRCRECKNTMAKIREGESTMTRMRQFNKMTTVRKYDGENAMARMR</sequence>
<keyword evidence="2" id="KW-1185">Reference proteome</keyword>
<gene>
    <name evidence="1" type="ORF">DPMN_089129</name>
</gene>
<protein>
    <submittedName>
        <fullName evidence="1">Uncharacterized protein</fullName>
    </submittedName>
</protein>
<organism evidence="1 2">
    <name type="scientific">Dreissena polymorpha</name>
    <name type="common">Zebra mussel</name>
    <name type="synonym">Mytilus polymorpha</name>
    <dbReference type="NCBI Taxonomy" id="45954"/>
    <lineage>
        <taxon>Eukaryota</taxon>
        <taxon>Metazoa</taxon>
        <taxon>Spiralia</taxon>
        <taxon>Lophotrochozoa</taxon>
        <taxon>Mollusca</taxon>
        <taxon>Bivalvia</taxon>
        <taxon>Autobranchia</taxon>
        <taxon>Heteroconchia</taxon>
        <taxon>Euheterodonta</taxon>
        <taxon>Imparidentia</taxon>
        <taxon>Neoheterodontei</taxon>
        <taxon>Myida</taxon>
        <taxon>Dreissenoidea</taxon>
        <taxon>Dreissenidae</taxon>
        <taxon>Dreissena</taxon>
    </lineage>
</organism>
<evidence type="ECO:0000313" key="1">
    <source>
        <dbReference type="EMBL" id="KAH3846822.1"/>
    </source>
</evidence>
<comment type="caution">
    <text evidence="1">The sequence shown here is derived from an EMBL/GenBank/DDBJ whole genome shotgun (WGS) entry which is preliminary data.</text>
</comment>